<keyword evidence="1" id="KW-0812">Transmembrane</keyword>
<keyword evidence="1" id="KW-0472">Membrane</keyword>
<dbReference type="AlphaFoldDB" id="A0A448UX96"/>
<evidence type="ECO:0000313" key="2">
    <source>
        <dbReference type="EMBL" id="VEJ30490.1"/>
    </source>
</evidence>
<evidence type="ECO:0000256" key="1">
    <source>
        <dbReference type="SAM" id="Phobius"/>
    </source>
</evidence>
<organism evidence="2 3">
    <name type="scientific">Rothia dentocariosa</name>
    <dbReference type="NCBI Taxonomy" id="2047"/>
    <lineage>
        <taxon>Bacteria</taxon>
        <taxon>Bacillati</taxon>
        <taxon>Actinomycetota</taxon>
        <taxon>Actinomycetes</taxon>
        <taxon>Micrococcales</taxon>
        <taxon>Micrococcaceae</taxon>
        <taxon>Rothia</taxon>
    </lineage>
</organism>
<accession>A0A448UX96</accession>
<dbReference type="EMBL" id="LR134521">
    <property type="protein sequence ID" value="VEJ30490.1"/>
    <property type="molecule type" value="Genomic_DNA"/>
</dbReference>
<name>A0A448UX96_9MICC</name>
<feature type="transmembrane region" description="Helical" evidence="1">
    <location>
        <begin position="24"/>
        <end position="43"/>
    </location>
</feature>
<sequence length="115" mass="12470">MRGRHDCGGGGGFWGYRRGRFGDLFSGVIPVVGVFLSSVVWLLRLGRIVLIPPGVHGSGIFDFVGVVSDYCGDRSGDRFVCLEVADVPVFFISLDSISFGGTELNEFCTRDELTC</sequence>
<gene>
    <name evidence="2" type="ORF">NCTC10918_01774</name>
</gene>
<protein>
    <submittedName>
        <fullName evidence="2">Uncharacterized protein</fullName>
    </submittedName>
</protein>
<evidence type="ECO:0000313" key="3">
    <source>
        <dbReference type="Proteomes" id="UP000270988"/>
    </source>
</evidence>
<proteinExistence type="predicted"/>
<dbReference type="Proteomes" id="UP000270988">
    <property type="component" value="Chromosome"/>
</dbReference>
<reference evidence="2 3" key="1">
    <citation type="submission" date="2018-12" db="EMBL/GenBank/DDBJ databases">
        <authorList>
            <consortium name="Pathogen Informatics"/>
        </authorList>
    </citation>
    <scope>NUCLEOTIDE SEQUENCE [LARGE SCALE GENOMIC DNA]</scope>
    <source>
        <strain evidence="2 3">NCTC10918</strain>
    </source>
</reference>
<keyword evidence="1" id="KW-1133">Transmembrane helix</keyword>